<dbReference type="Proteomes" id="UP000003789">
    <property type="component" value="Unassembled WGS sequence"/>
</dbReference>
<reference evidence="2 3" key="1">
    <citation type="submission" date="2006-03" db="EMBL/GenBank/DDBJ databases">
        <authorList>
            <person name="Bartlett D.H."/>
            <person name="Valle G."/>
            <person name="Lauro F.M."/>
            <person name="Vezzi A."/>
            <person name="Simonato F."/>
            <person name="Eloe E."/>
            <person name="Vitulo N."/>
            <person name="Stratton T.K."/>
            <person name="D'angelo M."/>
            <person name="Ferriera S."/>
            <person name="Johnson J."/>
            <person name="Kravitz S."/>
            <person name="Beeson K."/>
            <person name="Sutton G."/>
            <person name="Rogers Y."/>
            <person name="Friedman R."/>
            <person name="Frazier M."/>
            <person name="Venter J.C."/>
        </authorList>
    </citation>
    <scope>NUCLEOTIDE SEQUENCE [LARGE SCALE GENOMIC DNA]</scope>
    <source>
        <strain evidence="2 3">3TCK</strain>
    </source>
</reference>
<name>Q1Z9E8_9GAMM</name>
<keyword evidence="1" id="KW-0472">Membrane</keyword>
<organism evidence="2 3">
    <name type="scientific">Photobacterium profundum 3TCK</name>
    <dbReference type="NCBI Taxonomy" id="314280"/>
    <lineage>
        <taxon>Bacteria</taxon>
        <taxon>Pseudomonadati</taxon>
        <taxon>Pseudomonadota</taxon>
        <taxon>Gammaproteobacteria</taxon>
        <taxon>Vibrionales</taxon>
        <taxon>Vibrionaceae</taxon>
        <taxon>Photobacterium</taxon>
    </lineage>
</organism>
<proteinExistence type="predicted"/>
<evidence type="ECO:0000313" key="3">
    <source>
        <dbReference type="Proteomes" id="UP000003789"/>
    </source>
</evidence>
<dbReference type="AlphaFoldDB" id="Q1Z9E8"/>
<accession>Q1Z9E8</accession>
<gene>
    <name evidence="2" type="ORF">P3TCK_20040</name>
</gene>
<evidence type="ECO:0000256" key="1">
    <source>
        <dbReference type="SAM" id="Phobius"/>
    </source>
</evidence>
<sequence>MPFLFWPLFAGSIGFAGGLFSGEAFSRTLKILLFVVMGLWLANIMGVMK</sequence>
<dbReference type="HOGENOM" id="CLU_3138950_0_0_6"/>
<keyword evidence="1" id="KW-1133">Transmembrane helix</keyword>
<keyword evidence="1" id="KW-0812">Transmembrane</keyword>
<dbReference type="EMBL" id="AAPH01000002">
    <property type="protein sequence ID" value="EAS44810.1"/>
    <property type="molecule type" value="Genomic_DNA"/>
</dbReference>
<feature type="transmembrane region" description="Helical" evidence="1">
    <location>
        <begin position="31"/>
        <end position="48"/>
    </location>
</feature>
<evidence type="ECO:0000313" key="2">
    <source>
        <dbReference type="EMBL" id="EAS44810.1"/>
    </source>
</evidence>
<protein>
    <submittedName>
        <fullName evidence="2">Uncharacterized protein</fullName>
    </submittedName>
</protein>
<dbReference type="RefSeq" id="WP_006231921.1">
    <property type="nucleotide sequence ID" value="NZ_CH724135.1"/>
</dbReference>
<comment type="caution">
    <text evidence="2">The sequence shown here is derived from an EMBL/GenBank/DDBJ whole genome shotgun (WGS) entry which is preliminary data.</text>
</comment>